<reference evidence="1" key="1">
    <citation type="journal article" date="2021" name="New Phytol.">
        <title>Evolutionary innovations through gain and loss of genes in the ectomycorrhizal Boletales.</title>
        <authorList>
            <person name="Wu G."/>
            <person name="Miyauchi S."/>
            <person name="Morin E."/>
            <person name="Kuo A."/>
            <person name="Drula E."/>
            <person name="Varga T."/>
            <person name="Kohler A."/>
            <person name="Feng B."/>
            <person name="Cao Y."/>
            <person name="Lipzen A."/>
            <person name="Daum C."/>
            <person name="Hundley H."/>
            <person name="Pangilinan J."/>
            <person name="Johnson J."/>
            <person name="Barry K."/>
            <person name="LaButti K."/>
            <person name="Ng V."/>
            <person name="Ahrendt S."/>
            <person name="Min B."/>
            <person name="Choi I.G."/>
            <person name="Park H."/>
            <person name="Plett J.M."/>
            <person name="Magnuson J."/>
            <person name="Spatafora J.W."/>
            <person name="Nagy L.G."/>
            <person name="Henrissat B."/>
            <person name="Grigoriev I.V."/>
            <person name="Yang Z.L."/>
            <person name="Xu J."/>
            <person name="Martin F.M."/>
        </authorList>
    </citation>
    <scope>NUCLEOTIDE SEQUENCE</scope>
    <source>
        <strain evidence="1">KUC20120723A-06</strain>
    </source>
</reference>
<comment type="caution">
    <text evidence="1">The sequence shown here is derived from an EMBL/GenBank/DDBJ whole genome shotgun (WGS) entry which is preliminary data.</text>
</comment>
<organism evidence="1 2">
    <name type="scientific">Leucogyrophana mollusca</name>
    <dbReference type="NCBI Taxonomy" id="85980"/>
    <lineage>
        <taxon>Eukaryota</taxon>
        <taxon>Fungi</taxon>
        <taxon>Dikarya</taxon>
        <taxon>Basidiomycota</taxon>
        <taxon>Agaricomycotina</taxon>
        <taxon>Agaricomycetes</taxon>
        <taxon>Agaricomycetidae</taxon>
        <taxon>Boletales</taxon>
        <taxon>Boletales incertae sedis</taxon>
        <taxon>Leucogyrophana</taxon>
    </lineage>
</organism>
<keyword evidence="2" id="KW-1185">Reference proteome</keyword>
<dbReference type="EMBL" id="MU266327">
    <property type="protein sequence ID" value="KAH7931216.1"/>
    <property type="molecule type" value="Genomic_DNA"/>
</dbReference>
<gene>
    <name evidence="1" type="ORF">BV22DRAFT_6250</name>
</gene>
<name>A0ACB8C1G0_9AGAM</name>
<sequence>MSRCIALKNTTNNVNSFIFRSKRPLGVLLKFYYDSHCKDLVGHTRYPYNSYIAGGYDHEVIQLLYGYIGSYRGGSGLLVLTLHCISTIKSYRCLFYIQQAIKTVARHPCLVCGSSEVCHCLWYQYPAPIDRNPSASMDAPFNDKHIGDPRDSP</sequence>
<protein>
    <submittedName>
        <fullName evidence="1">Uncharacterized protein</fullName>
    </submittedName>
</protein>
<dbReference type="Proteomes" id="UP000790709">
    <property type="component" value="Unassembled WGS sequence"/>
</dbReference>
<evidence type="ECO:0000313" key="2">
    <source>
        <dbReference type="Proteomes" id="UP000790709"/>
    </source>
</evidence>
<evidence type="ECO:0000313" key="1">
    <source>
        <dbReference type="EMBL" id="KAH7931216.1"/>
    </source>
</evidence>
<proteinExistence type="predicted"/>
<accession>A0ACB8C1G0</accession>